<dbReference type="InParanoid" id="A0A151GGV7"/>
<feature type="signal peptide" evidence="1">
    <location>
        <begin position="1"/>
        <end position="17"/>
    </location>
</feature>
<dbReference type="RefSeq" id="XP_040655690.1">
    <property type="nucleotide sequence ID" value="XM_040800657.1"/>
</dbReference>
<dbReference type="GeneID" id="63715979"/>
<sequence>MLMKLLAVVCGLVTAMAASLGPRQDLFRCGASPPSDDFMTLSKSLVAREASMNERRQVEASTVEVSTYIHVVYKSEDVEGGYVSEDVIRKEIERTNQHYSQTGFSFKIEDIDYQQNALWSTLGDEMGMKGHLRRGG</sequence>
<name>A0A151GGV7_DRECN</name>
<keyword evidence="3" id="KW-1185">Reference proteome</keyword>
<evidence type="ECO:0000256" key="1">
    <source>
        <dbReference type="SAM" id="SignalP"/>
    </source>
</evidence>
<feature type="chain" id="PRO_5007580517" evidence="1">
    <location>
        <begin position="18"/>
        <end position="136"/>
    </location>
</feature>
<reference evidence="2 3" key="1">
    <citation type="journal article" date="2016" name="Sci. Rep.">
        <title>Insights into Adaptations to a Near-Obligate Nematode Endoparasitic Lifestyle from the Finished Genome of Drechmeria coniospora.</title>
        <authorList>
            <person name="Zhang L."/>
            <person name="Zhou Z."/>
            <person name="Guo Q."/>
            <person name="Fokkens L."/>
            <person name="Miskei M."/>
            <person name="Pocsi I."/>
            <person name="Zhang W."/>
            <person name="Chen M."/>
            <person name="Wang L."/>
            <person name="Sun Y."/>
            <person name="Donzelli B.G."/>
            <person name="Gibson D.M."/>
            <person name="Nelson D.R."/>
            <person name="Luo J.G."/>
            <person name="Rep M."/>
            <person name="Liu H."/>
            <person name="Yang S."/>
            <person name="Wang J."/>
            <person name="Krasnoff S.B."/>
            <person name="Xu Y."/>
            <person name="Molnar I."/>
            <person name="Lin M."/>
        </authorList>
    </citation>
    <scope>NUCLEOTIDE SEQUENCE [LARGE SCALE GENOMIC DNA]</scope>
    <source>
        <strain evidence="2 3">ARSEF 6962</strain>
    </source>
</reference>
<protein>
    <submittedName>
        <fullName evidence="2">Uncharacterized protein</fullName>
    </submittedName>
</protein>
<proteinExistence type="predicted"/>
<accession>A0A151GGV7</accession>
<organism evidence="2 3">
    <name type="scientific">Drechmeria coniospora</name>
    <name type="common">Nematophagous fungus</name>
    <name type="synonym">Meria coniospora</name>
    <dbReference type="NCBI Taxonomy" id="98403"/>
    <lineage>
        <taxon>Eukaryota</taxon>
        <taxon>Fungi</taxon>
        <taxon>Dikarya</taxon>
        <taxon>Ascomycota</taxon>
        <taxon>Pezizomycotina</taxon>
        <taxon>Sordariomycetes</taxon>
        <taxon>Hypocreomycetidae</taxon>
        <taxon>Hypocreales</taxon>
        <taxon>Ophiocordycipitaceae</taxon>
        <taxon>Drechmeria</taxon>
    </lineage>
</organism>
<dbReference type="Proteomes" id="UP000076580">
    <property type="component" value="Chromosome 02"/>
</dbReference>
<comment type="caution">
    <text evidence="2">The sequence shown here is derived from an EMBL/GenBank/DDBJ whole genome shotgun (WGS) entry which is preliminary data.</text>
</comment>
<gene>
    <name evidence="2" type="ORF">DCS_03336</name>
</gene>
<dbReference type="AlphaFoldDB" id="A0A151GGV7"/>
<evidence type="ECO:0000313" key="2">
    <source>
        <dbReference type="EMBL" id="KYK56338.1"/>
    </source>
</evidence>
<evidence type="ECO:0000313" key="3">
    <source>
        <dbReference type="Proteomes" id="UP000076580"/>
    </source>
</evidence>
<keyword evidence="1" id="KW-0732">Signal</keyword>
<dbReference type="EMBL" id="LAYC01000002">
    <property type="protein sequence ID" value="KYK56338.1"/>
    <property type="molecule type" value="Genomic_DNA"/>
</dbReference>